<evidence type="ECO:0000256" key="1">
    <source>
        <dbReference type="ARBA" id="ARBA00010641"/>
    </source>
</evidence>
<dbReference type="InterPro" id="IPR014284">
    <property type="entry name" value="RNA_pol_sigma-70_dom"/>
</dbReference>
<dbReference type="NCBIfam" id="TIGR02985">
    <property type="entry name" value="Sig70_bacteroi1"/>
    <property type="match status" value="1"/>
</dbReference>
<evidence type="ECO:0000256" key="3">
    <source>
        <dbReference type="ARBA" id="ARBA00023082"/>
    </source>
</evidence>
<feature type="domain" description="RNA polymerase sigma-70 region 2" evidence="5">
    <location>
        <begin position="26"/>
        <end position="91"/>
    </location>
</feature>
<dbReference type="CDD" id="cd06171">
    <property type="entry name" value="Sigma70_r4"/>
    <property type="match status" value="1"/>
</dbReference>
<dbReference type="InterPro" id="IPR013324">
    <property type="entry name" value="RNA_pol_sigma_r3/r4-like"/>
</dbReference>
<dbReference type="NCBIfam" id="TIGR02937">
    <property type="entry name" value="sigma70-ECF"/>
    <property type="match status" value="1"/>
</dbReference>
<reference evidence="7 8" key="1">
    <citation type="submission" date="2019-03" db="EMBL/GenBank/DDBJ databases">
        <title>Diversity of the mouse oral microbiome.</title>
        <authorList>
            <person name="Joseph S."/>
            <person name="Aduse-Opoku J."/>
            <person name="Curtis M."/>
            <person name="Wade W."/>
            <person name="Hashim A."/>
        </authorList>
    </citation>
    <scope>NUCLEOTIDE SEQUENCE [LARGE SCALE GENOMIC DNA]</scope>
    <source>
        <strain evidence="7 8">P11</strain>
    </source>
</reference>
<dbReference type="GO" id="GO:0016987">
    <property type="term" value="F:sigma factor activity"/>
    <property type="evidence" value="ECO:0007669"/>
    <property type="project" value="UniProtKB-KW"/>
</dbReference>
<dbReference type="EMBL" id="SPPK01000004">
    <property type="protein sequence ID" value="TFU88864.1"/>
    <property type="molecule type" value="Genomic_DNA"/>
</dbReference>
<dbReference type="Proteomes" id="UP000298285">
    <property type="component" value="Unassembled WGS sequence"/>
</dbReference>
<dbReference type="Pfam" id="PF04542">
    <property type="entry name" value="Sigma70_r2"/>
    <property type="match status" value="1"/>
</dbReference>
<sequence length="190" mass="22248">MNNSNELNAILKRISENDPYAFRLFYDKFYIQIYRFASYFIKNNETKEEIISDVFFSIWQNRLELLNIDNIVAYLFTITRNRALYYINKSKNIESLIIDDIPLGMASSDLTPEEIYINEELVLAIQSAINELPERCKLIFLMAKEEGLKYREIAEILSISEKTVNAQIVIAIKKLAYILKKKIIVFLAII</sequence>
<dbReference type="SUPFAM" id="SSF88946">
    <property type="entry name" value="Sigma2 domain of RNA polymerase sigma factors"/>
    <property type="match status" value="1"/>
</dbReference>
<comment type="caution">
    <text evidence="7">The sequence shown here is derived from an EMBL/GenBank/DDBJ whole genome shotgun (WGS) entry which is preliminary data.</text>
</comment>
<evidence type="ECO:0000259" key="5">
    <source>
        <dbReference type="Pfam" id="PF04542"/>
    </source>
</evidence>
<dbReference type="GO" id="GO:0003677">
    <property type="term" value="F:DNA binding"/>
    <property type="evidence" value="ECO:0007669"/>
    <property type="project" value="InterPro"/>
</dbReference>
<keyword evidence="4" id="KW-0804">Transcription</keyword>
<dbReference type="OrthoDB" id="1100095at2"/>
<dbReference type="Gene3D" id="1.10.10.10">
    <property type="entry name" value="Winged helix-like DNA-binding domain superfamily/Winged helix DNA-binding domain"/>
    <property type="match status" value="1"/>
</dbReference>
<accession>A0A4Y9IM84</accession>
<protein>
    <submittedName>
        <fullName evidence="7">RNA polymerase sigma-70 factor</fullName>
    </submittedName>
</protein>
<dbReference type="InterPro" id="IPR039425">
    <property type="entry name" value="RNA_pol_sigma-70-like"/>
</dbReference>
<evidence type="ECO:0000256" key="4">
    <source>
        <dbReference type="ARBA" id="ARBA00023163"/>
    </source>
</evidence>
<dbReference type="PANTHER" id="PTHR43133:SF46">
    <property type="entry name" value="RNA POLYMERASE SIGMA-70 FACTOR ECF SUBFAMILY"/>
    <property type="match status" value="1"/>
</dbReference>
<feature type="domain" description="RNA polymerase sigma factor 70 region 4 type 2" evidence="6">
    <location>
        <begin position="124"/>
        <end position="175"/>
    </location>
</feature>
<dbReference type="InterPro" id="IPR014327">
    <property type="entry name" value="RNA_pol_sigma70_bacteroid"/>
</dbReference>
<dbReference type="InterPro" id="IPR007627">
    <property type="entry name" value="RNA_pol_sigma70_r2"/>
</dbReference>
<evidence type="ECO:0000313" key="7">
    <source>
        <dbReference type="EMBL" id="TFU88864.1"/>
    </source>
</evidence>
<dbReference type="InterPro" id="IPR036388">
    <property type="entry name" value="WH-like_DNA-bd_sf"/>
</dbReference>
<organism evidence="7 8">
    <name type="scientific">Dysgonomonas mossii</name>
    <dbReference type="NCBI Taxonomy" id="163665"/>
    <lineage>
        <taxon>Bacteria</taxon>
        <taxon>Pseudomonadati</taxon>
        <taxon>Bacteroidota</taxon>
        <taxon>Bacteroidia</taxon>
        <taxon>Bacteroidales</taxon>
        <taxon>Dysgonomonadaceae</taxon>
        <taxon>Dysgonomonas</taxon>
    </lineage>
</organism>
<dbReference type="InterPro" id="IPR013249">
    <property type="entry name" value="RNA_pol_sigma70_r4_t2"/>
</dbReference>
<comment type="similarity">
    <text evidence="1">Belongs to the sigma-70 factor family. ECF subfamily.</text>
</comment>
<gene>
    <name evidence="7" type="ORF">E4T88_13435</name>
</gene>
<dbReference type="GO" id="GO:0006352">
    <property type="term" value="P:DNA-templated transcription initiation"/>
    <property type="evidence" value="ECO:0007669"/>
    <property type="project" value="InterPro"/>
</dbReference>
<dbReference type="SUPFAM" id="SSF88659">
    <property type="entry name" value="Sigma3 and sigma4 domains of RNA polymerase sigma factors"/>
    <property type="match status" value="1"/>
</dbReference>
<name>A0A4Y9IM84_9BACT</name>
<dbReference type="InterPro" id="IPR013325">
    <property type="entry name" value="RNA_pol_sigma_r2"/>
</dbReference>
<dbReference type="AlphaFoldDB" id="A0A4Y9IM84"/>
<dbReference type="Gene3D" id="1.10.1740.10">
    <property type="match status" value="1"/>
</dbReference>
<keyword evidence="2" id="KW-0805">Transcription regulation</keyword>
<proteinExistence type="inferred from homology"/>
<dbReference type="RefSeq" id="WP_135106260.1">
    <property type="nucleotide sequence ID" value="NZ_JADGKW010000004.1"/>
</dbReference>
<keyword evidence="3" id="KW-0731">Sigma factor</keyword>
<evidence type="ECO:0000259" key="6">
    <source>
        <dbReference type="Pfam" id="PF08281"/>
    </source>
</evidence>
<dbReference type="PANTHER" id="PTHR43133">
    <property type="entry name" value="RNA POLYMERASE ECF-TYPE SIGMA FACTO"/>
    <property type="match status" value="1"/>
</dbReference>
<evidence type="ECO:0000313" key="8">
    <source>
        <dbReference type="Proteomes" id="UP000298285"/>
    </source>
</evidence>
<evidence type="ECO:0000256" key="2">
    <source>
        <dbReference type="ARBA" id="ARBA00023015"/>
    </source>
</evidence>
<dbReference type="Pfam" id="PF08281">
    <property type="entry name" value="Sigma70_r4_2"/>
    <property type="match status" value="1"/>
</dbReference>